<keyword evidence="2" id="KW-0294">Fucose metabolism</keyword>
<evidence type="ECO:0000313" key="6">
    <source>
        <dbReference type="Proteomes" id="UP000807353"/>
    </source>
</evidence>
<keyword evidence="3" id="KW-0119">Carbohydrate metabolism</keyword>
<keyword evidence="1" id="KW-0808">Transferase</keyword>
<evidence type="ECO:0000256" key="4">
    <source>
        <dbReference type="SAM" id="Phobius"/>
    </source>
</evidence>
<evidence type="ECO:0000256" key="2">
    <source>
        <dbReference type="ARBA" id="ARBA00023253"/>
    </source>
</evidence>
<keyword evidence="6" id="KW-1185">Reference proteome</keyword>
<dbReference type="InterPro" id="IPR019378">
    <property type="entry name" value="GDP-Fuc_O-FucTrfase"/>
</dbReference>
<accession>A0A9P5YF56</accession>
<reference evidence="5" key="1">
    <citation type="submission" date="2020-11" db="EMBL/GenBank/DDBJ databases">
        <authorList>
            <consortium name="DOE Joint Genome Institute"/>
            <person name="Ahrendt S."/>
            <person name="Riley R."/>
            <person name="Andreopoulos W."/>
            <person name="Labutti K."/>
            <person name="Pangilinan J."/>
            <person name="Ruiz-Duenas F.J."/>
            <person name="Barrasa J.M."/>
            <person name="Sanchez-Garcia M."/>
            <person name="Camarero S."/>
            <person name="Miyauchi S."/>
            <person name="Serrano A."/>
            <person name="Linde D."/>
            <person name="Babiker R."/>
            <person name="Drula E."/>
            <person name="Ayuso-Fernandez I."/>
            <person name="Pacheco R."/>
            <person name="Padilla G."/>
            <person name="Ferreira P."/>
            <person name="Barriuso J."/>
            <person name="Kellner H."/>
            <person name="Castanera R."/>
            <person name="Alfaro M."/>
            <person name="Ramirez L."/>
            <person name="Pisabarro A.G."/>
            <person name="Kuo A."/>
            <person name="Tritt A."/>
            <person name="Lipzen A."/>
            <person name="He G."/>
            <person name="Yan M."/>
            <person name="Ng V."/>
            <person name="Cullen D."/>
            <person name="Martin F."/>
            <person name="Rosso M.-N."/>
            <person name="Henrissat B."/>
            <person name="Hibbett D."/>
            <person name="Martinez A.T."/>
            <person name="Grigoriev I.V."/>
        </authorList>
    </citation>
    <scope>NUCLEOTIDE SEQUENCE</scope>
    <source>
        <strain evidence="5">CBS 247.69</strain>
    </source>
</reference>
<dbReference type="AlphaFoldDB" id="A0A9P5YF56"/>
<dbReference type="CDD" id="cd11296">
    <property type="entry name" value="O-FucT_like"/>
    <property type="match status" value="1"/>
</dbReference>
<keyword evidence="4" id="KW-0472">Membrane</keyword>
<dbReference type="Gene3D" id="3.40.50.11350">
    <property type="match status" value="1"/>
</dbReference>
<dbReference type="Pfam" id="PF10250">
    <property type="entry name" value="O-FucT"/>
    <property type="match status" value="1"/>
</dbReference>
<gene>
    <name evidence="5" type="ORF">BDZ94DRAFT_1247616</name>
</gene>
<comment type="caution">
    <text evidence="5">The sequence shown here is derived from an EMBL/GenBank/DDBJ whole genome shotgun (WGS) entry which is preliminary data.</text>
</comment>
<evidence type="ECO:0000256" key="3">
    <source>
        <dbReference type="ARBA" id="ARBA00023277"/>
    </source>
</evidence>
<evidence type="ECO:0000313" key="5">
    <source>
        <dbReference type="EMBL" id="KAF9467757.1"/>
    </source>
</evidence>
<feature type="transmembrane region" description="Helical" evidence="4">
    <location>
        <begin position="60"/>
        <end position="80"/>
    </location>
</feature>
<evidence type="ECO:0000256" key="1">
    <source>
        <dbReference type="ARBA" id="ARBA00022679"/>
    </source>
</evidence>
<dbReference type="GO" id="GO:0016740">
    <property type="term" value="F:transferase activity"/>
    <property type="evidence" value="ECO:0007669"/>
    <property type="project" value="UniProtKB-KW"/>
</dbReference>
<sequence>MDLWRGFSRRLSGSPERRYPEEDYELLGPEPTLHTAANVGLRRRRSRFQACFHLITLRRILILFALIPFILILAVLWSGIPPSYEDVRTFERLLPQHNITRARTEPGMYLRFPGHLWGHGLNNILQEAILMSYMAYMANRSFVFEDYVWSHSPFPYTLYDFALRPVRIPLNAFISGPTAGGPMSRSQAISAEFWETVCPPEKRRVISSKESPSDKDGKVIIDWWVDQLKDIKDECVEVDSSERVIFDRPFFASDRISTLWPGLSASPILTDYLWSPLVQSAVSRNFVVLQPTSVKSLYDPSSNSTLKGVVAIHLRRGDYRRHCPRLAGWESSYNGLNQYPSLPDKFDATPYKGEAHMNYYMQHCLPTVEQLVERLRAVRKENPGLRRVYVLTNAWGWWLNGLKKALQADGWDDLKSSLDIHLDAAQVYVAMAVDMAIAEKAEIFVGNGFSSLTSNIVMLRMAKGLDVSSNRFL</sequence>
<dbReference type="OrthoDB" id="2559662at2759"/>
<name>A0A9P5YF56_9AGAR</name>
<proteinExistence type="predicted"/>
<dbReference type="EMBL" id="MU150235">
    <property type="protein sequence ID" value="KAF9467757.1"/>
    <property type="molecule type" value="Genomic_DNA"/>
</dbReference>
<organism evidence="5 6">
    <name type="scientific">Collybia nuda</name>
    <dbReference type="NCBI Taxonomy" id="64659"/>
    <lineage>
        <taxon>Eukaryota</taxon>
        <taxon>Fungi</taxon>
        <taxon>Dikarya</taxon>
        <taxon>Basidiomycota</taxon>
        <taxon>Agaricomycotina</taxon>
        <taxon>Agaricomycetes</taxon>
        <taxon>Agaricomycetidae</taxon>
        <taxon>Agaricales</taxon>
        <taxon>Tricholomatineae</taxon>
        <taxon>Clitocybaceae</taxon>
        <taxon>Collybia</taxon>
    </lineage>
</organism>
<keyword evidence="4" id="KW-0812">Transmembrane</keyword>
<dbReference type="Proteomes" id="UP000807353">
    <property type="component" value="Unassembled WGS sequence"/>
</dbReference>
<protein>
    <submittedName>
        <fullName evidence="5">Uncharacterized protein</fullName>
    </submittedName>
</protein>
<keyword evidence="4" id="KW-1133">Transmembrane helix</keyword>
<dbReference type="GO" id="GO:0006004">
    <property type="term" value="P:fucose metabolic process"/>
    <property type="evidence" value="ECO:0007669"/>
    <property type="project" value="UniProtKB-KW"/>
</dbReference>